<dbReference type="AlphaFoldDB" id="A0A644YPT8"/>
<feature type="transmembrane region" description="Helical" evidence="1">
    <location>
        <begin position="309"/>
        <end position="333"/>
    </location>
</feature>
<feature type="transmembrane region" description="Helical" evidence="1">
    <location>
        <begin position="393"/>
        <end position="416"/>
    </location>
</feature>
<accession>A0A644YPT8</accession>
<proteinExistence type="predicted"/>
<dbReference type="EMBL" id="VSSQ01005667">
    <property type="protein sequence ID" value="MPM30008.1"/>
    <property type="molecule type" value="Genomic_DNA"/>
</dbReference>
<feature type="transmembrane region" description="Helical" evidence="1">
    <location>
        <begin position="634"/>
        <end position="655"/>
    </location>
</feature>
<comment type="caution">
    <text evidence="2">The sequence shown here is derived from an EMBL/GenBank/DDBJ whole genome shotgun (WGS) entry which is preliminary data.</text>
</comment>
<feature type="transmembrane region" description="Helical" evidence="1">
    <location>
        <begin position="268"/>
        <end position="289"/>
    </location>
</feature>
<feature type="transmembrane region" description="Helical" evidence="1">
    <location>
        <begin position="476"/>
        <end position="497"/>
    </location>
</feature>
<keyword evidence="1" id="KW-0472">Membrane</keyword>
<name>A0A644YPT8_9ZZZZ</name>
<evidence type="ECO:0000256" key="1">
    <source>
        <dbReference type="SAM" id="Phobius"/>
    </source>
</evidence>
<feature type="transmembrane region" description="Helical" evidence="1">
    <location>
        <begin position="436"/>
        <end position="464"/>
    </location>
</feature>
<protein>
    <submittedName>
        <fullName evidence="2">Uncharacterized protein</fullName>
    </submittedName>
</protein>
<keyword evidence="1" id="KW-0812">Transmembrane</keyword>
<feature type="transmembrane region" description="Helical" evidence="1">
    <location>
        <begin position="572"/>
        <end position="591"/>
    </location>
</feature>
<feature type="transmembrane region" description="Helical" evidence="1">
    <location>
        <begin position="243"/>
        <end position="261"/>
    </location>
</feature>
<evidence type="ECO:0000313" key="2">
    <source>
        <dbReference type="EMBL" id="MPM30008.1"/>
    </source>
</evidence>
<keyword evidence="1" id="KW-1133">Transmembrane helix</keyword>
<sequence>MGRILLAALDERQMAEDDPEMSTVLTGFFYELLKRHPDRMAAWAGETVKLRSPRLKNLVLTLYPAAGGALGRMIFEPIAAAHPELGVPPPLKALEAKQLEQTLAGGAEGPWGGWSASGNPAYARALLRQSLAPASGEAALVRRMVLRRMVVDRTGTDAELLAITREFFQAASPDELDDFFKMVPTDERERILGKELACAISGFLTLTIGILAGHILVSLFVLPMETFGETAVKSQLSELVGKIIIFGFSGALWAMLGMLLSTVTMNTYMAYAAPFILYYVLIILQERYARDVFMLNPQNYLTLTGTWPFGGWSAGITMAVLLIGAMLGFYVIAQDHLRDDNARKAIRTLFRQRSISLEKPFHPAHDIPMLNDLRQVRSVVHYNFRMWRGNARVLLTFALAFILCFLLSDKAASFAYDMGTTMQAFEPFAWTFGDANSVLLISLLLVLLFVDMPFLGAGVPYYLVRMKRRTWLTGQAIYISLATVLYIVFIFAATSIICMGNSFIGNMWSETAAILGYSGAGKAVALPALVKTLELSRPYECASTILLLMLLYTLVMVFLTLYVNIKRGKSAGIAAAFAFSLFGFLLNPQLFKQIFELPDELLYKANVAVGWLSPLNQATYHMHNFGYDLLPRLWQTYVIFGLAIVLLFIFTLRALRKYNFHFLGGDQ</sequence>
<organism evidence="2">
    <name type="scientific">bioreactor metagenome</name>
    <dbReference type="NCBI Taxonomy" id="1076179"/>
    <lineage>
        <taxon>unclassified sequences</taxon>
        <taxon>metagenomes</taxon>
        <taxon>ecological metagenomes</taxon>
    </lineage>
</organism>
<reference evidence="2" key="1">
    <citation type="submission" date="2019-08" db="EMBL/GenBank/DDBJ databases">
        <authorList>
            <person name="Kucharzyk K."/>
            <person name="Murdoch R.W."/>
            <person name="Higgins S."/>
            <person name="Loffler F."/>
        </authorList>
    </citation>
    <scope>NUCLEOTIDE SEQUENCE</scope>
</reference>
<feature type="transmembrane region" description="Helical" evidence="1">
    <location>
        <begin position="196"/>
        <end position="223"/>
    </location>
</feature>
<gene>
    <name evidence="2" type="ORF">SDC9_76550</name>
</gene>
<feature type="transmembrane region" description="Helical" evidence="1">
    <location>
        <begin position="545"/>
        <end position="565"/>
    </location>
</feature>